<evidence type="ECO:0000256" key="1">
    <source>
        <dbReference type="ARBA" id="ARBA00023125"/>
    </source>
</evidence>
<dbReference type="InterPro" id="IPR001387">
    <property type="entry name" value="Cro/C1-type_HTH"/>
</dbReference>
<dbReference type="PANTHER" id="PTHR46558">
    <property type="entry name" value="TRACRIPTIONAL REGULATORY PROTEIN-RELATED-RELATED"/>
    <property type="match status" value="1"/>
</dbReference>
<protein>
    <submittedName>
        <fullName evidence="3">Helix-turn-helix domain protein</fullName>
    </submittedName>
</protein>
<keyword evidence="1" id="KW-0238">DNA-binding</keyword>
<evidence type="ECO:0000313" key="3">
    <source>
        <dbReference type="EMBL" id="VYS92798.1"/>
    </source>
</evidence>
<accession>A0A6N2SJR9</accession>
<gene>
    <name evidence="3" type="ORF">CNLFYP112_01329</name>
</gene>
<dbReference type="PANTHER" id="PTHR46558:SF3">
    <property type="entry name" value="TRANSCRIPTIONAL REGULATOR"/>
    <property type="match status" value="1"/>
</dbReference>
<reference evidence="3" key="1">
    <citation type="submission" date="2019-11" db="EMBL/GenBank/DDBJ databases">
        <authorList>
            <person name="Feng L."/>
        </authorList>
    </citation>
    <scope>NUCLEOTIDE SEQUENCE</scope>
    <source>
        <strain evidence="3">CnexileLFYP112</strain>
    </source>
</reference>
<dbReference type="GO" id="GO:0003677">
    <property type="term" value="F:DNA binding"/>
    <property type="evidence" value="ECO:0007669"/>
    <property type="project" value="UniProtKB-KW"/>
</dbReference>
<feature type="domain" description="HTH cro/C1-type" evidence="2">
    <location>
        <begin position="6"/>
        <end position="37"/>
    </location>
</feature>
<dbReference type="PROSITE" id="PS50943">
    <property type="entry name" value="HTH_CROC1"/>
    <property type="match status" value="1"/>
</dbReference>
<evidence type="ECO:0000259" key="2">
    <source>
        <dbReference type="PROSITE" id="PS50943"/>
    </source>
</evidence>
<dbReference type="Gene3D" id="1.10.260.40">
    <property type="entry name" value="lambda repressor-like DNA-binding domains"/>
    <property type="match status" value="1"/>
</dbReference>
<organism evidence="3">
    <name type="scientific">[Clostridium] nexile</name>
    <dbReference type="NCBI Taxonomy" id="29361"/>
    <lineage>
        <taxon>Bacteria</taxon>
        <taxon>Bacillati</taxon>
        <taxon>Bacillota</taxon>
        <taxon>Clostridia</taxon>
        <taxon>Lachnospirales</taxon>
        <taxon>Lachnospiraceae</taxon>
        <taxon>Tyzzerella</taxon>
    </lineage>
</organism>
<sequence length="44" mass="4976">MLNENIKAIRKSKGLSQQELAIKLNVVRQTVSKWETGVSQTKGY</sequence>
<dbReference type="EMBL" id="CACRTG010000004">
    <property type="protein sequence ID" value="VYS92798.1"/>
    <property type="molecule type" value="Genomic_DNA"/>
</dbReference>
<proteinExistence type="predicted"/>
<dbReference type="AlphaFoldDB" id="A0A6N2SJR9"/>
<dbReference type="InterPro" id="IPR010982">
    <property type="entry name" value="Lambda_DNA-bd_dom_sf"/>
</dbReference>
<dbReference type="SUPFAM" id="SSF47413">
    <property type="entry name" value="lambda repressor-like DNA-binding domains"/>
    <property type="match status" value="1"/>
</dbReference>
<dbReference type="Pfam" id="PF01381">
    <property type="entry name" value="HTH_3"/>
    <property type="match status" value="1"/>
</dbReference>
<dbReference type="CDD" id="cd00093">
    <property type="entry name" value="HTH_XRE"/>
    <property type="match status" value="1"/>
</dbReference>
<name>A0A6N2SJR9_9FIRM</name>